<dbReference type="Proteomes" id="UP001152747">
    <property type="component" value="Unassembled WGS sequence"/>
</dbReference>
<evidence type="ECO:0000256" key="7">
    <source>
        <dbReference type="ARBA" id="ARBA00022729"/>
    </source>
</evidence>
<dbReference type="FunFam" id="3.40.50.2000:FF:000038">
    <property type="entry name" value="UDP-GlucuronosylTransferase"/>
    <property type="match status" value="1"/>
</dbReference>
<evidence type="ECO:0000256" key="2">
    <source>
        <dbReference type="ARBA" id="ARBA00009995"/>
    </source>
</evidence>
<keyword evidence="9 11" id="KW-0472">Membrane</keyword>
<dbReference type="InterPro" id="IPR002213">
    <property type="entry name" value="UDP_glucos_trans"/>
</dbReference>
<gene>
    <name evidence="13" type="ORF">CAMP_LOCUS15097</name>
</gene>
<keyword evidence="5" id="KW-0808">Transferase</keyword>
<accession>A0A9P1IWK9</accession>
<dbReference type="GO" id="GO:0016020">
    <property type="term" value="C:membrane"/>
    <property type="evidence" value="ECO:0007669"/>
    <property type="project" value="UniProtKB-SubCell"/>
</dbReference>
<dbReference type="PANTHER" id="PTHR48043:SF42">
    <property type="entry name" value="GLUCURONOSYLTRANSFERASE"/>
    <property type="match status" value="1"/>
</dbReference>
<dbReference type="OrthoDB" id="5835829at2759"/>
<evidence type="ECO:0000256" key="10">
    <source>
        <dbReference type="ARBA" id="ARBA00047475"/>
    </source>
</evidence>
<evidence type="ECO:0000256" key="8">
    <source>
        <dbReference type="ARBA" id="ARBA00022989"/>
    </source>
</evidence>
<dbReference type="EMBL" id="CANHGI010000005">
    <property type="protein sequence ID" value="CAI5452460.1"/>
    <property type="molecule type" value="Genomic_DNA"/>
</dbReference>
<dbReference type="EC" id="2.4.1.17" evidence="3"/>
<comment type="catalytic activity">
    <reaction evidence="10">
        <text>glucuronate acceptor + UDP-alpha-D-glucuronate = acceptor beta-D-glucuronoside + UDP + H(+)</text>
        <dbReference type="Rhea" id="RHEA:21032"/>
        <dbReference type="ChEBI" id="CHEBI:15378"/>
        <dbReference type="ChEBI" id="CHEBI:58052"/>
        <dbReference type="ChEBI" id="CHEBI:58223"/>
        <dbReference type="ChEBI" id="CHEBI:132367"/>
        <dbReference type="ChEBI" id="CHEBI:132368"/>
        <dbReference type="EC" id="2.4.1.17"/>
    </reaction>
</comment>
<keyword evidence="14" id="KW-1185">Reference proteome</keyword>
<dbReference type="SUPFAM" id="SSF53756">
    <property type="entry name" value="UDP-Glycosyltransferase/glycogen phosphorylase"/>
    <property type="match status" value="1"/>
</dbReference>
<feature type="chain" id="PRO_5040176849" description="glucuronosyltransferase" evidence="12">
    <location>
        <begin position="18"/>
        <end position="529"/>
    </location>
</feature>
<evidence type="ECO:0000256" key="3">
    <source>
        <dbReference type="ARBA" id="ARBA00012544"/>
    </source>
</evidence>
<dbReference type="AlphaFoldDB" id="A0A9P1IWK9"/>
<feature type="signal peptide" evidence="12">
    <location>
        <begin position="1"/>
        <end position="17"/>
    </location>
</feature>
<keyword evidence="8 11" id="KW-1133">Transmembrane helix</keyword>
<keyword evidence="6 11" id="KW-0812">Transmembrane</keyword>
<dbReference type="PANTHER" id="PTHR48043">
    <property type="entry name" value="EG:EG0003.4 PROTEIN-RELATED"/>
    <property type="match status" value="1"/>
</dbReference>
<dbReference type="InterPro" id="IPR050271">
    <property type="entry name" value="UDP-glycosyltransferase"/>
</dbReference>
<dbReference type="GO" id="GO:0015020">
    <property type="term" value="F:glucuronosyltransferase activity"/>
    <property type="evidence" value="ECO:0007669"/>
    <property type="project" value="UniProtKB-EC"/>
</dbReference>
<comment type="subcellular location">
    <subcellularLocation>
        <location evidence="1">Membrane</location>
        <topology evidence="1">Single-pass membrane protein</topology>
    </subcellularLocation>
</comment>
<dbReference type="CDD" id="cd03784">
    <property type="entry name" value="GT1_Gtf-like"/>
    <property type="match status" value="1"/>
</dbReference>
<proteinExistence type="inferred from homology"/>
<feature type="transmembrane region" description="Helical" evidence="11">
    <location>
        <begin position="483"/>
        <end position="510"/>
    </location>
</feature>
<reference evidence="13" key="1">
    <citation type="submission" date="2022-11" db="EMBL/GenBank/DDBJ databases">
        <authorList>
            <person name="Kikuchi T."/>
        </authorList>
    </citation>
    <scope>NUCLEOTIDE SEQUENCE</scope>
    <source>
        <strain evidence="13">PS1010</strain>
    </source>
</reference>
<sequence>MIKFVVFLLLSLNFVNSYNYLVFCPLFGHSHTTFFAQIADTLSDAGHNVTFFTPTIVEKYENMSYVKSTKHVVKLKASEELNQLGVRLESNDISNFWYRESTISEILPTIELFQKMFLVQSDNIFDNIGVLDELKNKKFDAIIYETFVLVAYPIIDYLGIKTQIPAISMTHDIDTARVIGETIMTSAVADTMAPFGDRMTLIERTINSLASPIIKTFIGWPTYYSFTQPGKPLDYMKMIPKSTFLLINSNPYMDFPRPTITKTVQIGGISVDMGIMRDVKVDQEWNDILNIREINVLISFGTVQQSQFMPSSYKAAIIEACSKLPNVTFIWKYEADDYNKFNRDLPNIIFRKWIPQRALLVDSRVNVFFTHAGLGSVNEVSYSGKPAILCPIFADQMRNAKMLSRHEGAVEFSKFNLDNSEKLETVLKEVLYNPKYAENALGLARRLEKQPIKPKQLLLKHCEFAAEFGELPSLDPYSRNMSYFSYFMIDIFLILSVIVIGLFILGFYILKNLLFIVKMISFKKNTKLE</sequence>
<dbReference type="Gene3D" id="3.40.50.2000">
    <property type="entry name" value="Glycogen Phosphorylase B"/>
    <property type="match status" value="2"/>
</dbReference>
<dbReference type="Pfam" id="PF00201">
    <property type="entry name" value="UDPGT"/>
    <property type="match status" value="1"/>
</dbReference>
<evidence type="ECO:0000256" key="6">
    <source>
        <dbReference type="ARBA" id="ARBA00022692"/>
    </source>
</evidence>
<evidence type="ECO:0000256" key="1">
    <source>
        <dbReference type="ARBA" id="ARBA00004167"/>
    </source>
</evidence>
<keyword evidence="7 12" id="KW-0732">Signal</keyword>
<evidence type="ECO:0000256" key="12">
    <source>
        <dbReference type="SAM" id="SignalP"/>
    </source>
</evidence>
<evidence type="ECO:0000256" key="5">
    <source>
        <dbReference type="ARBA" id="ARBA00022679"/>
    </source>
</evidence>
<evidence type="ECO:0000256" key="11">
    <source>
        <dbReference type="SAM" id="Phobius"/>
    </source>
</evidence>
<keyword evidence="4" id="KW-0328">Glycosyltransferase</keyword>
<evidence type="ECO:0000313" key="13">
    <source>
        <dbReference type="EMBL" id="CAI5452460.1"/>
    </source>
</evidence>
<organism evidence="13 14">
    <name type="scientific">Caenorhabditis angaria</name>
    <dbReference type="NCBI Taxonomy" id="860376"/>
    <lineage>
        <taxon>Eukaryota</taxon>
        <taxon>Metazoa</taxon>
        <taxon>Ecdysozoa</taxon>
        <taxon>Nematoda</taxon>
        <taxon>Chromadorea</taxon>
        <taxon>Rhabditida</taxon>
        <taxon>Rhabditina</taxon>
        <taxon>Rhabditomorpha</taxon>
        <taxon>Rhabditoidea</taxon>
        <taxon>Rhabditidae</taxon>
        <taxon>Peloderinae</taxon>
        <taxon>Caenorhabditis</taxon>
    </lineage>
</organism>
<name>A0A9P1IWK9_9PELO</name>
<comment type="caution">
    <text evidence="13">The sequence shown here is derived from an EMBL/GenBank/DDBJ whole genome shotgun (WGS) entry which is preliminary data.</text>
</comment>
<evidence type="ECO:0000313" key="14">
    <source>
        <dbReference type="Proteomes" id="UP001152747"/>
    </source>
</evidence>
<comment type="similarity">
    <text evidence="2">Belongs to the UDP-glycosyltransferase family.</text>
</comment>
<evidence type="ECO:0000256" key="9">
    <source>
        <dbReference type="ARBA" id="ARBA00023136"/>
    </source>
</evidence>
<protein>
    <recommendedName>
        <fullName evidence="3">glucuronosyltransferase</fullName>
        <ecNumber evidence="3">2.4.1.17</ecNumber>
    </recommendedName>
</protein>
<evidence type="ECO:0000256" key="4">
    <source>
        <dbReference type="ARBA" id="ARBA00022676"/>
    </source>
</evidence>